<evidence type="ECO:0000256" key="1">
    <source>
        <dbReference type="ARBA" id="ARBA00000245"/>
    </source>
</evidence>
<dbReference type="OrthoDB" id="441446at2759"/>
<keyword evidence="11" id="KW-0325">Glycoprotein</keyword>
<evidence type="ECO:0000313" key="13">
    <source>
        <dbReference type="Proteomes" id="UP000634136"/>
    </source>
</evidence>
<keyword evidence="10" id="KW-1015">Disulfide bond</keyword>
<dbReference type="PANTHER" id="PTHR33146">
    <property type="entry name" value="ENDONUCLEASE 4"/>
    <property type="match status" value="1"/>
</dbReference>
<dbReference type="PANTHER" id="PTHR33146:SF26">
    <property type="entry name" value="ENDONUCLEASE 4"/>
    <property type="match status" value="1"/>
</dbReference>
<reference evidence="12" key="1">
    <citation type="submission" date="2020-09" db="EMBL/GenBank/DDBJ databases">
        <title>Genome-Enabled Discovery of Anthraquinone Biosynthesis in Senna tora.</title>
        <authorList>
            <person name="Kang S.-H."/>
            <person name="Pandey R.P."/>
            <person name="Lee C.-M."/>
            <person name="Sim J.-S."/>
            <person name="Jeong J.-T."/>
            <person name="Choi B.-S."/>
            <person name="Jung M."/>
            <person name="Ginzburg D."/>
            <person name="Zhao K."/>
            <person name="Won S.Y."/>
            <person name="Oh T.-J."/>
            <person name="Yu Y."/>
            <person name="Kim N.-H."/>
            <person name="Lee O.R."/>
            <person name="Lee T.-H."/>
            <person name="Bashyal P."/>
            <person name="Kim T.-S."/>
            <person name="Lee W.-H."/>
            <person name="Kawkins C."/>
            <person name="Kim C.-K."/>
            <person name="Kim J.S."/>
            <person name="Ahn B.O."/>
            <person name="Rhee S.Y."/>
            <person name="Sohng J.K."/>
        </authorList>
    </citation>
    <scope>NUCLEOTIDE SEQUENCE</scope>
    <source>
        <tissue evidence="12">Leaf</tissue>
    </source>
</reference>
<dbReference type="InterPro" id="IPR008947">
    <property type="entry name" value="PLipase_C/P1_nuclease_dom_sf"/>
</dbReference>
<dbReference type="InterPro" id="IPR003154">
    <property type="entry name" value="S1/P1nuclease"/>
</dbReference>
<proteinExistence type="inferred from homology"/>
<evidence type="ECO:0000256" key="8">
    <source>
        <dbReference type="ARBA" id="ARBA00022759"/>
    </source>
</evidence>
<dbReference type="SUPFAM" id="SSF48537">
    <property type="entry name" value="Phospholipase C/P1 nuclease"/>
    <property type="match status" value="1"/>
</dbReference>
<evidence type="ECO:0000256" key="10">
    <source>
        <dbReference type="ARBA" id="ARBA00023157"/>
    </source>
</evidence>
<evidence type="ECO:0000256" key="7">
    <source>
        <dbReference type="ARBA" id="ARBA00022729"/>
    </source>
</evidence>
<comment type="catalytic activity">
    <reaction evidence="1">
        <text>Endonucleolytic cleavage to 5'-phosphomononucleotide and 5'-phosphooligonucleotide end-products.</text>
        <dbReference type="EC" id="3.1.30.1"/>
    </reaction>
</comment>
<dbReference type="GO" id="GO:0003676">
    <property type="term" value="F:nucleic acid binding"/>
    <property type="evidence" value="ECO:0007669"/>
    <property type="project" value="InterPro"/>
</dbReference>
<name>A0A834SHB8_9FABA</name>
<keyword evidence="7" id="KW-0732">Signal</keyword>
<evidence type="ECO:0000256" key="2">
    <source>
        <dbReference type="ARBA" id="ARBA00009547"/>
    </source>
</evidence>
<evidence type="ECO:0000256" key="9">
    <source>
        <dbReference type="ARBA" id="ARBA00022801"/>
    </source>
</evidence>
<dbReference type="Proteomes" id="UP000634136">
    <property type="component" value="Unassembled WGS sequence"/>
</dbReference>
<evidence type="ECO:0000256" key="5">
    <source>
        <dbReference type="ARBA" id="ARBA00022722"/>
    </source>
</evidence>
<keyword evidence="6" id="KW-0479">Metal-binding</keyword>
<comment type="similarity">
    <text evidence="2">Belongs to the nuclease type I family.</text>
</comment>
<evidence type="ECO:0000256" key="6">
    <source>
        <dbReference type="ARBA" id="ARBA00022723"/>
    </source>
</evidence>
<comment type="subunit">
    <text evidence="3">Monomer.</text>
</comment>
<gene>
    <name evidence="12" type="ORF">G2W53_042643</name>
</gene>
<evidence type="ECO:0000256" key="4">
    <source>
        <dbReference type="ARBA" id="ARBA00012562"/>
    </source>
</evidence>
<dbReference type="GO" id="GO:0000014">
    <property type="term" value="F:single-stranded DNA endodeoxyribonuclease activity"/>
    <property type="evidence" value="ECO:0007669"/>
    <property type="project" value="UniProtKB-ARBA"/>
</dbReference>
<keyword evidence="5" id="KW-0540">Nuclease</keyword>
<evidence type="ECO:0000256" key="11">
    <source>
        <dbReference type="ARBA" id="ARBA00023180"/>
    </source>
</evidence>
<accession>A0A834SHB8</accession>
<dbReference type="EMBL" id="JAAIUW010000013">
    <property type="protein sequence ID" value="KAF7803532.1"/>
    <property type="molecule type" value="Genomic_DNA"/>
</dbReference>
<dbReference type="Gene3D" id="1.10.575.10">
    <property type="entry name" value="P1 Nuclease"/>
    <property type="match status" value="1"/>
</dbReference>
<evidence type="ECO:0000256" key="3">
    <source>
        <dbReference type="ARBA" id="ARBA00011245"/>
    </source>
</evidence>
<dbReference type="EC" id="3.1.30.1" evidence="4"/>
<keyword evidence="9" id="KW-0378">Hydrolase</keyword>
<comment type="caution">
    <text evidence="12">The sequence shown here is derived from an EMBL/GenBank/DDBJ whole genome shotgun (WGS) entry which is preliminary data.</text>
</comment>
<dbReference type="GO" id="GO:0004521">
    <property type="term" value="F:RNA endonuclease activity"/>
    <property type="evidence" value="ECO:0007669"/>
    <property type="project" value="UniProtKB-ARBA"/>
</dbReference>
<dbReference type="Pfam" id="PF02265">
    <property type="entry name" value="S1-P1_nuclease"/>
    <property type="match status" value="1"/>
</dbReference>
<dbReference type="GO" id="GO:0046872">
    <property type="term" value="F:metal ion binding"/>
    <property type="evidence" value="ECO:0007669"/>
    <property type="project" value="UniProtKB-KW"/>
</dbReference>
<dbReference type="FunFam" id="1.10.575.10:FF:000002">
    <property type="entry name" value="Endonuclease 2"/>
    <property type="match status" value="1"/>
</dbReference>
<sequence length="356" mass="40431">MVYHCQDSDHLVVHLRDHHGSHHVLKFPFQHQNPRQQRGTGQVFGGCPEIKSSSTSKKLDSNFRGHGIAQPTHKQPILRKPRVISWISNFHPFRRKDPRWSRVGAVDVCLKLSGQGLEEGLVTDTAEDAEEDDEAEDAAIWISDTPDFKCDYEYCRDCHDLYGHKGRCVTAAIYNYTMQLKSAYAANHSYVKYNLTEALMFLSHFVGDVHQPLHMGFSGDLGGNNIKLRWYHLQTNLHHVWDTLIIESALETFYNSDLSVMIQSIQTNITDNWWNDVSLWEECPHNYTACPVGYASESVSLACKYAYPNATAGSTLGDEYFLSRLPIVEERLARGGVRLAATLNRIFLPQTTFAQA</sequence>
<organism evidence="12 13">
    <name type="scientific">Senna tora</name>
    <dbReference type="NCBI Taxonomy" id="362788"/>
    <lineage>
        <taxon>Eukaryota</taxon>
        <taxon>Viridiplantae</taxon>
        <taxon>Streptophyta</taxon>
        <taxon>Embryophyta</taxon>
        <taxon>Tracheophyta</taxon>
        <taxon>Spermatophyta</taxon>
        <taxon>Magnoliopsida</taxon>
        <taxon>eudicotyledons</taxon>
        <taxon>Gunneridae</taxon>
        <taxon>Pentapetalae</taxon>
        <taxon>rosids</taxon>
        <taxon>fabids</taxon>
        <taxon>Fabales</taxon>
        <taxon>Fabaceae</taxon>
        <taxon>Caesalpinioideae</taxon>
        <taxon>Cassia clade</taxon>
        <taxon>Senna</taxon>
    </lineage>
</organism>
<dbReference type="CDD" id="cd11010">
    <property type="entry name" value="S1-P1_nuclease"/>
    <property type="match status" value="1"/>
</dbReference>
<protein>
    <recommendedName>
        <fullName evidence="4">Aspergillus nuclease S1</fullName>
        <ecNumber evidence="4">3.1.30.1</ecNumber>
    </recommendedName>
</protein>
<keyword evidence="8 12" id="KW-0255">Endonuclease</keyword>
<dbReference type="AlphaFoldDB" id="A0A834SHB8"/>
<dbReference type="GO" id="GO:0006308">
    <property type="term" value="P:DNA catabolic process"/>
    <property type="evidence" value="ECO:0007669"/>
    <property type="project" value="InterPro"/>
</dbReference>
<keyword evidence="13" id="KW-1185">Reference proteome</keyword>
<evidence type="ECO:0000313" key="12">
    <source>
        <dbReference type="EMBL" id="KAF7803532.1"/>
    </source>
</evidence>